<dbReference type="InterPro" id="IPR029039">
    <property type="entry name" value="Flavoprotein-like_sf"/>
</dbReference>
<dbReference type="GO" id="GO:0016655">
    <property type="term" value="F:oxidoreductase activity, acting on NAD(P)H, quinone or similar compound as acceptor"/>
    <property type="evidence" value="ECO:0007669"/>
    <property type="project" value="InterPro"/>
</dbReference>
<dbReference type="GO" id="GO:0009055">
    <property type="term" value="F:electron transfer activity"/>
    <property type="evidence" value="ECO:0007669"/>
    <property type="project" value="UniProtKB-UniRule"/>
</dbReference>
<feature type="domain" description="Flavodoxin-like fold" evidence="7">
    <location>
        <begin position="1"/>
        <end position="201"/>
    </location>
</feature>
<evidence type="ECO:0000313" key="8">
    <source>
        <dbReference type="EMBL" id="KAB2345697.1"/>
    </source>
</evidence>
<evidence type="ECO:0000256" key="2">
    <source>
        <dbReference type="ARBA" id="ARBA00022643"/>
    </source>
</evidence>
<keyword evidence="1 6" id="KW-0285">Flavoprotein</keyword>
<keyword evidence="2 6" id="KW-0288">FMN</keyword>
<comment type="function">
    <text evidence="6">Also exhibits azoreductase activity. Catalyzes the reductive cleavage of the azo bond in aromatic azo compounds to the corresponding amines.</text>
</comment>
<evidence type="ECO:0000256" key="5">
    <source>
        <dbReference type="ARBA" id="ARBA00048542"/>
    </source>
</evidence>
<dbReference type="EC" id="1.7.1.17" evidence="6"/>
<evidence type="ECO:0000313" key="9">
    <source>
        <dbReference type="Proteomes" id="UP000468735"/>
    </source>
</evidence>
<protein>
    <recommendedName>
        <fullName evidence="6">FMN dependent NADH:quinone oxidoreductase</fullName>
        <ecNumber evidence="6">1.6.5.-</ecNumber>
    </recommendedName>
    <alternativeName>
        <fullName evidence="6">Azo-dye reductase</fullName>
    </alternativeName>
    <alternativeName>
        <fullName evidence="6">FMN-dependent NADH-azo compound oxidoreductase</fullName>
    </alternativeName>
    <alternativeName>
        <fullName evidence="6">FMN-dependent NADH-azoreductase</fullName>
        <ecNumber evidence="6">1.7.1.17</ecNumber>
    </alternativeName>
</protein>
<feature type="binding site" evidence="6">
    <location>
        <begin position="15"/>
        <end position="17"/>
    </location>
    <ligand>
        <name>FMN</name>
        <dbReference type="ChEBI" id="CHEBI:58210"/>
    </ligand>
</feature>
<sequence>MGLLHISASPRGTDSESLAIAGTFLDAYREAHPGDTVDHYDLWDGTLPEFGPAAAGAKMTVFGGAAPQGAQERAWEAARAVFDRFDSYDRYLFSVPMWNAGVPYILKQFVDVISQPGWVFGFDPEQGYSGLLQGKKAAVIYTSAVYGDGRGPAFGADFQRPFFDDWLRWAGIADITTVEFRPNLATADADTDRREAHARAREEGKRL</sequence>
<name>A0A6H9YZ56_9ACTN</name>
<dbReference type="PANTHER" id="PTHR43741">
    <property type="entry name" value="FMN-DEPENDENT NADH-AZOREDUCTASE 1"/>
    <property type="match status" value="1"/>
</dbReference>
<dbReference type="OrthoDB" id="9787136at2"/>
<keyword evidence="3 6" id="KW-0560">Oxidoreductase</keyword>
<dbReference type="SUPFAM" id="SSF52218">
    <property type="entry name" value="Flavoproteins"/>
    <property type="match status" value="1"/>
</dbReference>
<organism evidence="8 9">
    <name type="scientific">Actinomadura rudentiformis</name>
    <dbReference type="NCBI Taxonomy" id="359158"/>
    <lineage>
        <taxon>Bacteria</taxon>
        <taxon>Bacillati</taxon>
        <taxon>Actinomycetota</taxon>
        <taxon>Actinomycetes</taxon>
        <taxon>Streptosporangiales</taxon>
        <taxon>Thermomonosporaceae</taxon>
        <taxon>Actinomadura</taxon>
    </lineage>
</organism>
<comment type="similarity">
    <text evidence="6">Belongs to the azoreductase type 1 family.</text>
</comment>
<dbReference type="InterPro" id="IPR003680">
    <property type="entry name" value="Flavodoxin_fold"/>
</dbReference>
<proteinExistence type="inferred from homology"/>
<dbReference type="Proteomes" id="UP000468735">
    <property type="component" value="Unassembled WGS sequence"/>
</dbReference>
<dbReference type="InterPro" id="IPR050104">
    <property type="entry name" value="FMN-dep_NADH:Q_OxRdtase_AzoR1"/>
</dbReference>
<dbReference type="RefSeq" id="WP_151564704.1">
    <property type="nucleotide sequence ID" value="NZ_WBMT01000013.1"/>
</dbReference>
<dbReference type="HAMAP" id="MF_01216">
    <property type="entry name" value="Azoreductase_type1"/>
    <property type="match status" value="1"/>
</dbReference>
<dbReference type="EMBL" id="WBMT01000013">
    <property type="protein sequence ID" value="KAB2345697.1"/>
    <property type="molecule type" value="Genomic_DNA"/>
</dbReference>
<comment type="catalytic activity">
    <reaction evidence="6">
        <text>2 a quinone + NADH + H(+) = 2 a 1,4-benzosemiquinone + NAD(+)</text>
        <dbReference type="Rhea" id="RHEA:65952"/>
        <dbReference type="ChEBI" id="CHEBI:15378"/>
        <dbReference type="ChEBI" id="CHEBI:57540"/>
        <dbReference type="ChEBI" id="CHEBI:57945"/>
        <dbReference type="ChEBI" id="CHEBI:132124"/>
        <dbReference type="ChEBI" id="CHEBI:134225"/>
    </reaction>
</comment>
<comment type="cofactor">
    <cofactor evidence="6">
        <name>FMN</name>
        <dbReference type="ChEBI" id="CHEBI:58210"/>
    </cofactor>
    <text evidence="6">Binds 1 FMN per subunit.</text>
</comment>
<accession>A0A6H9YZ56</accession>
<comment type="function">
    <text evidence="6">Quinone reductase that provides resistance to thiol-specific stress caused by electrophilic quinones.</text>
</comment>
<reference evidence="8 9" key="1">
    <citation type="submission" date="2019-09" db="EMBL/GenBank/DDBJ databases">
        <title>Actinomadura physcomitrii sp. nov., a novel actinomycete isolated from moss [Physcomitrium sphaericum (Ludw) Fuernr].</title>
        <authorList>
            <person name="Zhuang X."/>
            <person name="Liu C."/>
        </authorList>
    </citation>
    <scope>NUCLEOTIDE SEQUENCE [LARGE SCALE GENOMIC DNA]</scope>
    <source>
        <strain evidence="8 9">HMC1</strain>
    </source>
</reference>
<dbReference type="InterPro" id="IPR023048">
    <property type="entry name" value="NADH:quinone_OxRdtase_FMN_depd"/>
</dbReference>
<evidence type="ECO:0000259" key="7">
    <source>
        <dbReference type="Pfam" id="PF02525"/>
    </source>
</evidence>
<comment type="catalytic activity">
    <reaction evidence="5">
        <text>N,N-dimethyl-1,4-phenylenediamine + anthranilate + 2 NAD(+) = 2-(4-dimethylaminophenyl)diazenylbenzoate + 2 NADH + 2 H(+)</text>
        <dbReference type="Rhea" id="RHEA:55872"/>
        <dbReference type="ChEBI" id="CHEBI:15378"/>
        <dbReference type="ChEBI" id="CHEBI:15783"/>
        <dbReference type="ChEBI" id="CHEBI:16567"/>
        <dbReference type="ChEBI" id="CHEBI:57540"/>
        <dbReference type="ChEBI" id="CHEBI:57945"/>
        <dbReference type="ChEBI" id="CHEBI:71579"/>
        <dbReference type="EC" id="1.7.1.17"/>
    </reaction>
    <physiologicalReaction direction="right-to-left" evidence="5">
        <dbReference type="Rhea" id="RHEA:55874"/>
    </physiologicalReaction>
</comment>
<keyword evidence="9" id="KW-1185">Reference proteome</keyword>
<comment type="caution">
    <text evidence="8">The sequence shown here is derived from an EMBL/GenBank/DDBJ whole genome shotgun (WGS) entry which is preliminary data.</text>
</comment>
<gene>
    <name evidence="6" type="primary">azoR</name>
    <name evidence="8" type="ORF">F8566_27595</name>
</gene>
<dbReference type="Gene3D" id="3.40.50.360">
    <property type="match status" value="1"/>
</dbReference>
<feature type="binding site" evidence="6">
    <location>
        <position position="9"/>
    </location>
    <ligand>
        <name>FMN</name>
        <dbReference type="ChEBI" id="CHEBI:58210"/>
    </ligand>
</feature>
<evidence type="ECO:0000256" key="4">
    <source>
        <dbReference type="ARBA" id="ARBA00023027"/>
    </source>
</evidence>
<comment type="caution">
    <text evidence="6">Lacks conserved residue(s) required for the propagation of feature annotation.</text>
</comment>
<dbReference type="GO" id="GO:0016652">
    <property type="term" value="F:oxidoreductase activity, acting on NAD(P)H as acceptor"/>
    <property type="evidence" value="ECO:0007669"/>
    <property type="project" value="UniProtKB-UniRule"/>
</dbReference>
<evidence type="ECO:0000256" key="3">
    <source>
        <dbReference type="ARBA" id="ARBA00023002"/>
    </source>
</evidence>
<dbReference type="AlphaFoldDB" id="A0A6H9YZ56"/>
<evidence type="ECO:0000256" key="1">
    <source>
        <dbReference type="ARBA" id="ARBA00022630"/>
    </source>
</evidence>
<dbReference type="EC" id="1.6.5.-" evidence="6"/>
<dbReference type="PANTHER" id="PTHR43741:SF4">
    <property type="entry name" value="FMN-DEPENDENT NADH:QUINONE OXIDOREDUCTASE"/>
    <property type="match status" value="1"/>
</dbReference>
<dbReference type="GO" id="GO:0010181">
    <property type="term" value="F:FMN binding"/>
    <property type="evidence" value="ECO:0007669"/>
    <property type="project" value="UniProtKB-UniRule"/>
</dbReference>
<keyword evidence="4 6" id="KW-0520">NAD</keyword>
<evidence type="ECO:0000256" key="6">
    <source>
        <dbReference type="HAMAP-Rule" id="MF_01216"/>
    </source>
</evidence>
<comment type="subunit">
    <text evidence="6">Homodimer.</text>
</comment>
<dbReference type="Pfam" id="PF02525">
    <property type="entry name" value="Flavodoxin_2"/>
    <property type="match status" value="1"/>
</dbReference>